<dbReference type="Proteomes" id="UP000799755">
    <property type="component" value="Unassembled WGS sequence"/>
</dbReference>
<name>A0ACB6QA61_9PLEO</name>
<sequence>SVTAPQKTKFLLSEGDVAQPSQLRDIAQAACQSFQTCPEAHIPRLSSEIQEECQKRRASQFRKNQADAVRTFTRELGSQWPCERPRTPASEATTRYIKVSKAMTEVLEKFKVWHDNLCFYEYLENTTAILAR</sequence>
<accession>A0ACB6QA61</accession>
<evidence type="ECO:0000313" key="2">
    <source>
        <dbReference type="Proteomes" id="UP000799755"/>
    </source>
</evidence>
<proteinExistence type="predicted"/>
<protein>
    <submittedName>
        <fullName evidence="1">Uncharacterized protein</fullName>
    </submittedName>
</protein>
<feature type="non-terminal residue" evidence="1">
    <location>
        <position position="1"/>
    </location>
</feature>
<gene>
    <name evidence="1" type="ORF">BDR25DRAFT_159927</name>
</gene>
<comment type="caution">
    <text evidence="1">The sequence shown here is derived from an EMBL/GenBank/DDBJ whole genome shotgun (WGS) entry which is preliminary data.</text>
</comment>
<feature type="non-terminal residue" evidence="1">
    <location>
        <position position="132"/>
    </location>
</feature>
<keyword evidence="2" id="KW-1185">Reference proteome</keyword>
<reference evidence="1" key="1">
    <citation type="journal article" date="2020" name="Stud. Mycol.">
        <title>101 Dothideomycetes genomes: a test case for predicting lifestyles and emergence of pathogens.</title>
        <authorList>
            <person name="Haridas S."/>
            <person name="Albert R."/>
            <person name="Binder M."/>
            <person name="Bloem J."/>
            <person name="Labutti K."/>
            <person name="Salamov A."/>
            <person name="Andreopoulos B."/>
            <person name="Baker S."/>
            <person name="Barry K."/>
            <person name="Bills G."/>
            <person name="Bluhm B."/>
            <person name="Cannon C."/>
            <person name="Castanera R."/>
            <person name="Culley D."/>
            <person name="Daum C."/>
            <person name="Ezra D."/>
            <person name="Gonzalez J."/>
            <person name="Henrissat B."/>
            <person name="Kuo A."/>
            <person name="Liang C."/>
            <person name="Lipzen A."/>
            <person name="Lutzoni F."/>
            <person name="Magnuson J."/>
            <person name="Mondo S."/>
            <person name="Nolan M."/>
            <person name="Ohm R."/>
            <person name="Pangilinan J."/>
            <person name="Park H.-J."/>
            <person name="Ramirez L."/>
            <person name="Alfaro M."/>
            <person name="Sun H."/>
            <person name="Tritt A."/>
            <person name="Yoshinaga Y."/>
            <person name="Zwiers L.-H."/>
            <person name="Turgeon B."/>
            <person name="Goodwin S."/>
            <person name="Spatafora J."/>
            <person name="Crous P."/>
            <person name="Grigoriev I."/>
        </authorList>
    </citation>
    <scope>NUCLEOTIDE SEQUENCE</scope>
    <source>
        <strain evidence="1">ATCC 200398</strain>
    </source>
</reference>
<dbReference type="EMBL" id="MU003545">
    <property type="protein sequence ID" value="KAF2463849.1"/>
    <property type="molecule type" value="Genomic_DNA"/>
</dbReference>
<organism evidence="1 2">
    <name type="scientific">Lindgomyces ingoldianus</name>
    <dbReference type="NCBI Taxonomy" id="673940"/>
    <lineage>
        <taxon>Eukaryota</taxon>
        <taxon>Fungi</taxon>
        <taxon>Dikarya</taxon>
        <taxon>Ascomycota</taxon>
        <taxon>Pezizomycotina</taxon>
        <taxon>Dothideomycetes</taxon>
        <taxon>Pleosporomycetidae</taxon>
        <taxon>Pleosporales</taxon>
        <taxon>Lindgomycetaceae</taxon>
        <taxon>Lindgomyces</taxon>
    </lineage>
</organism>
<evidence type="ECO:0000313" key="1">
    <source>
        <dbReference type="EMBL" id="KAF2463849.1"/>
    </source>
</evidence>